<dbReference type="Gene3D" id="1.10.510.10">
    <property type="entry name" value="Transferase(Phosphotransferase) domain 1"/>
    <property type="match status" value="1"/>
</dbReference>
<comment type="catalytic activity">
    <reaction evidence="7">
        <text>L-threonyl-[protein] + ATP = O-phospho-L-threonyl-[protein] + ADP + H(+)</text>
        <dbReference type="Rhea" id="RHEA:46608"/>
        <dbReference type="Rhea" id="RHEA-COMP:11060"/>
        <dbReference type="Rhea" id="RHEA-COMP:11605"/>
        <dbReference type="ChEBI" id="CHEBI:15378"/>
        <dbReference type="ChEBI" id="CHEBI:30013"/>
        <dbReference type="ChEBI" id="CHEBI:30616"/>
        <dbReference type="ChEBI" id="CHEBI:61977"/>
        <dbReference type="ChEBI" id="CHEBI:456216"/>
        <dbReference type="EC" id="2.7.11.1"/>
    </reaction>
</comment>
<keyword evidence="3" id="KW-0808">Transferase</keyword>
<comment type="catalytic activity">
    <reaction evidence="8">
        <text>L-seryl-[protein] + ATP = O-phospho-L-seryl-[protein] + ADP + H(+)</text>
        <dbReference type="Rhea" id="RHEA:17989"/>
        <dbReference type="Rhea" id="RHEA-COMP:9863"/>
        <dbReference type="Rhea" id="RHEA-COMP:11604"/>
        <dbReference type="ChEBI" id="CHEBI:15378"/>
        <dbReference type="ChEBI" id="CHEBI:29999"/>
        <dbReference type="ChEBI" id="CHEBI:30616"/>
        <dbReference type="ChEBI" id="CHEBI:83421"/>
        <dbReference type="ChEBI" id="CHEBI:456216"/>
        <dbReference type="EC" id="2.7.11.1"/>
    </reaction>
</comment>
<dbReference type="Pfam" id="PF00069">
    <property type="entry name" value="Pkinase"/>
    <property type="match status" value="1"/>
</dbReference>
<evidence type="ECO:0000256" key="6">
    <source>
        <dbReference type="ARBA" id="ARBA00022840"/>
    </source>
</evidence>
<dbReference type="SMART" id="SM00220">
    <property type="entry name" value="S_TKc"/>
    <property type="match status" value="1"/>
</dbReference>
<dbReference type="SUPFAM" id="SSF56112">
    <property type="entry name" value="Protein kinase-like (PK-like)"/>
    <property type="match status" value="1"/>
</dbReference>
<dbReference type="EC" id="2.7.11.1" evidence="1"/>
<evidence type="ECO:0000256" key="1">
    <source>
        <dbReference type="ARBA" id="ARBA00012513"/>
    </source>
</evidence>
<dbReference type="GO" id="GO:0004674">
    <property type="term" value="F:protein serine/threonine kinase activity"/>
    <property type="evidence" value="ECO:0007669"/>
    <property type="project" value="UniProtKB-KW"/>
</dbReference>
<gene>
    <name evidence="11" type="ORF">KI387_015174</name>
</gene>
<dbReference type="AlphaFoldDB" id="A0AA38GF38"/>
<feature type="binding site" evidence="9">
    <location>
        <position position="124"/>
    </location>
    <ligand>
        <name>ATP</name>
        <dbReference type="ChEBI" id="CHEBI:30616"/>
    </ligand>
</feature>
<proteinExistence type="predicted"/>
<dbReference type="PROSITE" id="PS00107">
    <property type="entry name" value="PROTEIN_KINASE_ATP"/>
    <property type="match status" value="1"/>
</dbReference>
<evidence type="ECO:0000256" key="2">
    <source>
        <dbReference type="ARBA" id="ARBA00022527"/>
    </source>
</evidence>
<dbReference type="PANTHER" id="PTHR24363">
    <property type="entry name" value="SERINE/THREONINE PROTEIN KINASE"/>
    <property type="match status" value="1"/>
</dbReference>
<dbReference type="OMA" id="RNMRGWK"/>
<keyword evidence="5" id="KW-0418">Kinase</keyword>
<sequence>ECITLSYFPSSYCYLGNSCTAKQISSEKPLGTRFFFSKLYARRDFVFTRRTSRNNDPRSLIIKAQIQKNTTGETSRNKRSIVEGLHENGDMVAGKYKITGVLGEGGSSVTYEAEVGDGEKVALKAMSLRNMRGWKDLDLFERECRVLQSLQHPSIPQYIDYFEVDTDTDRVFYIVQKIASGKSLADLIESGWHASEEEVKEIALKVLEILRYLGDLRPPVIHRDIKPENIIWDIRTRTISLVDFGAVQDAVSITMIGSTVVGTYGYMAPEQFQNRATLQTDLYGLGCTILYVLSGRSPSSFPQKRLKIDFRGMVSTSSHFANIVDRLLEPAPEDRFQ</sequence>
<feature type="non-terminal residue" evidence="11">
    <location>
        <position position="337"/>
    </location>
</feature>
<dbReference type="InterPro" id="IPR017441">
    <property type="entry name" value="Protein_kinase_ATP_BS"/>
</dbReference>
<evidence type="ECO:0000313" key="11">
    <source>
        <dbReference type="EMBL" id="KAH9320535.1"/>
    </source>
</evidence>
<evidence type="ECO:0000256" key="8">
    <source>
        <dbReference type="ARBA" id="ARBA00048679"/>
    </source>
</evidence>
<dbReference type="CDD" id="cd14014">
    <property type="entry name" value="STKc_PknB_like"/>
    <property type="match status" value="1"/>
</dbReference>
<evidence type="ECO:0000256" key="3">
    <source>
        <dbReference type="ARBA" id="ARBA00022679"/>
    </source>
</evidence>
<evidence type="ECO:0000256" key="4">
    <source>
        <dbReference type="ARBA" id="ARBA00022741"/>
    </source>
</evidence>
<dbReference type="PANTHER" id="PTHR24363:SF0">
    <property type="entry name" value="SERINE_THREONINE KINASE LIKE DOMAIN CONTAINING 1"/>
    <property type="match status" value="1"/>
</dbReference>
<dbReference type="GO" id="GO:0005524">
    <property type="term" value="F:ATP binding"/>
    <property type="evidence" value="ECO:0007669"/>
    <property type="project" value="UniProtKB-UniRule"/>
</dbReference>
<comment type="caution">
    <text evidence="11">The sequence shown here is derived from an EMBL/GenBank/DDBJ whole genome shotgun (WGS) entry which is preliminary data.</text>
</comment>
<dbReference type="InterPro" id="IPR011009">
    <property type="entry name" value="Kinase-like_dom_sf"/>
</dbReference>
<keyword evidence="6 9" id="KW-0067">ATP-binding</keyword>
<dbReference type="InterPro" id="IPR000719">
    <property type="entry name" value="Prot_kinase_dom"/>
</dbReference>
<feature type="domain" description="Protein kinase" evidence="10">
    <location>
        <begin position="96"/>
        <end position="337"/>
    </location>
</feature>
<feature type="non-terminal residue" evidence="11">
    <location>
        <position position="1"/>
    </location>
</feature>
<evidence type="ECO:0000256" key="9">
    <source>
        <dbReference type="PROSITE-ProRule" id="PRU10141"/>
    </source>
</evidence>
<evidence type="ECO:0000259" key="10">
    <source>
        <dbReference type="PROSITE" id="PS50011"/>
    </source>
</evidence>
<evidence type="ECO:0000256" key="5">
    <source>
        <dbReference type="ARBA" id="ARBA00022777"/>
    </source>
</evidence>
<organism evidence="11 12">
    <name type="scientific">Taxus chinensis</name>
    <name type="common">Chinese yew</name>
    <name type="synonym">Taxus wallichiana var. chinensis</name>
    <dbReference type="NCBI Taxonomy" id="29808"/>
    <lineage>
        <taxon>Eukaryota</taxon>
        <taxon>Viridiplantae</taxon>
        <taxon>Streptophyta</taxon>
        <taxon>Embryophyta</taxon>
        <taxon>Tracheophyta</taxon>
        <taxon>Spermatophyta</taxon>
        <taxon>Pinopsida</taxon>
        <taxon>Pinidae</taxon>
        <taxon>Conifers II</taxon>
        <taxon>Cupressales</taxon>
        <taxon>Taxaceae</taxon>
        <taxon>Taxus</taxon>
    </lineage>
</organism>
<dbReference type="Proteomes" id="UP000824469">
    <property type="component" value="Unassembled WGS sequence"/>
</dbReference>
<keyword evidence="4 9" id="KW-0547">Nucleotide-binding</keyword>
<reference evidence="11 12" key="1">
    <citation type="journal article" date="2021" name="Nat. Plants">
        <title>The Taxus genome provides insights into paclitaxel biosynthesis.</title>
        <authorList>
            <person name="Xiong X."/>
            <person name="Gou J."/>
            <person name="Liao Q."/>
            <person name="Li Y."/>
            <person name="Zhou Q."/>
            <person name="Bi G."/>
            <person name="Li C."/>
            <person name="Du R."/>
            <person name="Wang X."/>
            <person name="Sun T."/>
            <person name="Guo L."/>
            <person name="Liang H."/>
            <person name="Lu P."/>
            <person name="Wu Y."/>
            <person name="Zhang Z."/>
            <person name="Ro D.K."/>
            <person name="Shang Y."/>
            <person name="Huang S."/>
            <person name="Yan J."/>
        </authorList>
    </citation>
    <scope>NUCLEOTIDE SEQUENCE [LARGE SCALE GENOMIC DNA]</scope>
    <source>
        <strain evidence="11">Ta-2019</strain>
    </source>
</reference>
<evidence type="ECO:0000313" key="12">
    <source>
        <dbReference type="Proteomes" id="UP000824469"/>
    </source>
</evidence>
<name>A0AA38GF38_TAXCH</name>
<keyword evidence="2" id="KW-0723">Serine/threonine-protein kinase</keyword>
<accession>A0AA38GF38</accession>
<keyword evidence="12" id="KW-1185">Reference proteome</keyword>
<evidence type="ECO:0000256" key="7">
    <source>
        <dbReference type="ARBA" id="ARBA00047899"/>
    </source>
</evidence>
<dbReference type="EMBL" id="JAHRHJ020000003">
    <property type="protein sequence ID" value="KAH9320535.1"/>
    <property type="molecule type" value="Genomic_DNA"/>
</dbReference>
<dbReference type="PROSITE" id="PS50011">
    <property type="entry name" value="PROTEIN_KINASE_DOM"/>
    <property type="match status" value="1"/>
</dbReference>
<protein>
    <recommendedName>
        <fullName evidence="1">non-specific serine/threonine protein kinase</fullName>
        <ecNumber evidence="1">2.7.11.1</ecNumber>
    </recommendedName>
</protein>